<reference evidence="2 3" key="1">
    <citation type="submission" date="2021-06" db="EMBL/GenBank/DDBJ databases">
        <title>Caerostris extrusa draft genome.</title>
        <authorList>
            <person name="Kono N."/>
            <person name="Arakawa K."/>
        </authorList>
    </citation>
    <scope>NUCLEOTIDE SEQUENCE [LARGE SCALE GENOMIC DNA]</scope>
</reference>
<dbReference type="AlphaFoldDB" id="A0AAV4UMS1"/>
<gene>
    <name evidence="2" type="ORF">CEXT_739281</name>
</gene>
<accession>A0AAV4UMS1</accession>
<dbReference type="EMBL" id="BPLR01013155">
    <property type="protein sequence ID" value="GIY59098.1"/>
    <property type="molecule type" value="Genomic_DNA"/>
</dbReference>
<feature type="region of interest" description="Disordered" evidence="1">
    <location>
        <begin position="1"/>
        <end position="33"/>
    </location>
</feature>
<organism evidence="2 3">
    <name type="scientific">Caerostris extrusa</name>
    <name type="common">Bark spider</name>
    <name type="synonym">Caerostris bankana</name>
    <dbReference type="NCBI Taxonomy" id="172846"/>
    <lineage>
        <taxon>Eukaryota</taxon>
        <taxon>Metazoa</taxon>
        <taxon>Ecdysozoa</taxon>
        <taxon>Arthropoda</taxon>
        <taxon>Chelicerata</taxon>
        <taxon>Arachnida</taxon>
        <taxon>Araneae</taxon>
        <taxon>Araneomorphae</taxon>
        <taxon>Entelegynae</taxon>
        <taxon>Araneoidea</taxon>
        <taxon>Araneidae</taxon>
        <taxon>Caerostris</taxon>
    </lineage>
</organism>
<comment type="caution">
    <text evidence="2">The sequence shown here is derived from an EMBL/GenBank/DDBJ whole genome shotgun (WGS) entry which is preliminary data.</text>
</comment>
<feature type="compositionally biased region" description="Basic and acidic residues" evidence="1">
    <location>
        <begin position="11"/>
        <end position="21"/>
    </location>
</feature>
<evidence type="ECO:0000256" key="1">
    <source>
        <dbReference type="SAM" id="MobiDB-lite"/>
    </source>
</evidence>
<feature type="compositionally biased region" description="Basic and acidic residues" evidence="1">
    <location>
        <begin position="114"/>
        <end position="123"/>
    </location>
</feature>
<evidence type="ECO:0000313" key="3">
    <source>
        <dbReference type="Proteomes" id="UP001054945"/>
    </source>
</evidence>
<feature type="compositionally biased region" description="Basic residues" evidence="1">
    <location>
        <begin position="67"/>
        <end position="80"/>
    </location>
</feature>
<sequence>MTEFSPLSPEESVKTGNDKQQLRPASPSSIQVTDDFIFENRPIMDHINKIRTQLNGETRPQEPGSPIRRKTRSQWHKTSHQKKEFTGTKHRKSTKEGTRQRWFCRTPRHMTRRAPKDTQDTRKSVPISNNFSLPSNPTNSTEVADERNPEQVRKPRIPPFFVKCTRDWGSLLPQLKIISPNLTSVLTRGNFLKITVSTEVEHLRMKNKLLNLGLDFKCFNLKKDRPIKVMIRGYLHVPQRKTLHSH</sequence>
<evidence type="ECO:0000313" key="2">
    <source>
        <dbReference type="EMBL" id="GIY59098.1"/>
    </source>
</evidence>
<name>A0AAV4UMS1_CAEEX</name>
<keyword evidence="3" id="KW-1185">Reference proteome</keyword>
<proteinExistence type="predicted"/>
<feature type="region of interest" description="Disordered" evidence="1">
    <location>
        <begin position="51"/>
        <end position="151"/>
    </location>
</feature>
<dbReference type="Proteomes" id="UP001054945">
    <property type="component" value="Unassembled WGS sequence"/>
</dbReference>
<feature type="compositionally biased region" description="Polar residues" evidence="1">
    <location>
        <begin position="126"/>
        <end position="142"/>
    </location>
</feature>
<protein>
    <submittedName>
        <fullName evidence="2">Uncharacterized protein</fullName>
    </submittedName>
</protein>